<feature type="coiled-coil region" evidence="1">
    <location>
        <begin position="218"/>
        <end position="266"/>
    </location>
</feature>
<accession>A0ABN8IPW5</accession>
<feature type="non-terminal residue" evidence="3">
    <location>
        <position position="285"/>
    </location>
</feature>
<keyword evidence="4" id="KW-1185">Reference proteome</keyword>
<reference evidence="3" key="1">
    <citation type="submission" date="2022-03" db="EMBL/GenBank/DDBJ databases">
        <authorList>
            <person name="Martin H S."/>
        </authorList>
    </citation>
    <scope>NUCLEOTIDE SEQUENCE</scope>
</reference>
<dbReference type="Proteomes" id="UP000837857">
    <property type="component" value="Chromosome 29"/>
</dbReference>
<evidence type="ECO:0008006" key="5">
    <source>
        <dbReference type="Google" id="ProtNLM"/>
    </source>
</evidence>
<protein>
    <recommendedName>
        <fullName evidence="5">Lebercilin domain-containing protein</fullName>
    </recommendedName>
</protein>
<proteinExistence type="predicted"/>
<dbReference type="EMBL" id="OW152841">
    <property type="protein sequence ID" value="CAH2062151.1"/>
    <property type="molecule type" value="Genomic_DNA"/>
</dbReference>
<organism evidence="3 4">
    <name type="scientific">Iphiclides podalirius</name>
    <name type="common">scarce swallowtail</name>
    <dbReference type="NCBI Taxonomy" id="110791"/>
    <lineage>
        <taxon>Eukaryota</taxon>
        <taxon>Metazoa</taxon>
        <taxon>Ecdysozoa</taxon>
        <taxon>Arthropoda</taxon>
        <taxon>Hexapoda</taxon>
        <taxon>Insecta</taxon>
        <taxon>Pterygota</taxon>
        <taxon>Neoptera</taxon>
        <taxon>Endopterygota</taxon>
        <taxon>Lepidoptera</taxon>
        <taxon>Glossata</taxon>
        <taxon>Ditrysia</taxon>
        <taxon>Papilionoidea</taxon>
        <taxon>Papilionidae</taxon>
        <taxon>Papilioninae</taxon>
        <taxon>Iphiclides</taxon>
    </lineage>
</organism>
<feature type="region of interest" description="Disordered" evidence="2">
    <location>
        <begin position="40"/>
        <end position="61"/>
    </location>
</feature>
<name>A0ABN8IPW5_9NEOP</name>
<keyword evidence="1" id="KW-0175">Coiled coil</keyword>
<sequence>MALKVLNQNVHKLPRCHSVRFSNDELPSYKSLLMQQESTESSGSCGRQWNPGNDSGAPSPDACHFQPAAQRFRLNEQRIKLLTSINQIVQQRADLENNRATLSGLLDELKRKLKKRIEECHLEKKDKMKALKQANQRLEKERCGIMGELEHLKRHLEREEAHHVQHARNAVAQAIQGVTKMPPEQLFTPCSVSELPSIVSRNVAKNAPSRASDNKLAAARLMRDIAALRQRVAQVEARLANELKRKRQAENDIVRLRRELSTTKSSVAALRIAPPPLRKTCAKFV</sequence>
<evidence type="ECO:0000313" key="3">
    <source>
        <dbReference type="EMBL" id="CAH2062151.1"/>
    </source>
</evidence>
<evidence type="ECO:0000313" key="4">
    <source>
        <dbReference type="Proteomes" id="UP000837857"/>
    </source>
</evidence>
<gene>
    <name evidence="3" type="ORF">IPOD504_LOCUS11719</name>
</gene>
<evidence type="ECO:0000256" key="2">
    <source>
        <dbReference type="SAM" id="MobiDB-lite"/>
    </source>
</evidence>
<evidence type="ECO:0000256" key="1">
    <source>
        <dbReference type="SAM" id="Coils"/>
    </source>
</evidence>
<feature type="compositionally biased region" description="Polar residues" evidence="2">
    <location>
        <begin position="40"/>
        <end position="53"/>
    </location>
</feature>
<feature type="coiled-coil region" evidence="1">
    <location>
        <begin position="92"/>
        <end position="141"/>
    </location>
</feature>